<evidence type="ECO:0000313" key="4">
    <source>
        <dbReference type="EMBL" id="PAD21502.1"/>
    </source>
</evidence>
<dbReference type="Pfam" id="PF00724">
    <property type="entry name" value="Oxidored_FMN"/>
    <property type="match status" value="1"/>
</dbReference>
<dbReference type="Gene3D" id="3.20.20.70">
    <property type="entry name" value="Aldolase class I"/>
    <property type="match status" value="1"/>
</dbReference>
<keyword evidence="2" id="KW-0560">Oxidoreductase</keyword>
<proteinExistence type="predicted"/>
<evidence type="ECO:0000256" key="2">
    <source>
        <dbReference type="ARBA" id="ARBA00023002"/>
    </source>
</evidence>
<protein>
    <submittedName>
        <fullName evidence="4">NADH:flavin oxidoreductase</fullName>
    </submittedName>
</protein>
<dbReference type="CDD" id="cd02803">
    <property type="entry name" value="OYE_like_FMN_family"/>
    <property type="match status" value="1"/>
</dbReference>
<dbReference type="InterPro" id="IPR001155">
    <property type="entry name" value="OxRdtase_FMN_N"/>
</dbReference>
<dbReference type="PANTHER" id="PTHR43656:SF2">
    <property type="entry name" value="BINDING OXIDOREDUCTASE, PUTATIVE (AFU_ORTHOLOGUE AFUA_2G08260)-RELATED"/>
    <property type="match status" value="1"/>
</dbReference>
<evidence type="ECO:0000256" key="1">
    <source>
        <dbReference type="ARBA" id="ARBA00022630"/>
    </source>
</evidence>
<accession>A0A268ABL8</accession>
<organism evidence="4 5">
    <name type="scientific">Terribacillus saccharophilus</name>
    <dbReference type="NCBI Taxonomy" id="361277"/>
    <lineage>
        <taxon>Bacteria</taxon>
        <taxon>Bacillati</taxon>
        <taxon>Bacillota</taxon>
        <taxon>Bacilli</taxon>
        <taxon>Bacillales</taxon>
        <taxon>Bacillaceae</taxon>
        <taxon>Terribacillus</taxon>
    </lineage>
</organism>
<evidence type="ECO:0000259" key="3">
    <source>
        <dbReference type="Pfam" id="PF00724"/>
    </source>
</evidence>
<reference evidence="4 5" key="1">
    <citation type="submission" date="2017-07" db="EMBL/GenBank/DDBJ databases">
        <title>Isolation and whole genome analysis of endospore-forming bacteria from heroin.</title>
        <authorList>
            <person name="Kalinowski J."/>
            <person name="Ahrens B."/>
            <person name="Al-Dilaimi A."/>
            <person name="Winkler A."/>
            <person name="Wibberg D."/>
            <person name="Schleenbecker U."/>
            <person name="Ruckert C."/>
            <person name="Wolfel R."/>
            <person name="Grass G."/>
        </authorList>
    </citation>
    <scope>NUCLEOTIDE SEQUENCE [LARGE SCALE GENOMIC DNA]</scope>
    <source>
        <strain evidence="4 5">7528</strain>
    </source>
</reference>
<dbReference type="InterPro" id="IPR013785">
    <property type="entry name" value="Aldolase_TIM"/>
</dbReference>
<dbReference type="Proteomes" id="UP000216013">
    <property type="component" value="Unassembled WGS sequence"/>
</dbReference>
<sequence>MQNTEFLFQKVKLGNTEVKNRVSVAPMTRISATSEGIVTDRMVSYYTSFAKGGFGLIITEGTYIDDKNSQTYYDQPGIAYDEQAEAWKKVADSVHQEGTKIFMQLQHTGPLSQGNRFADETVAPSAVQPKGEQLTFYLGKGPFAMPREVTKEEISDIIKSFVSAAQRAKSAGFEGVEIHGANGYLLDAFLTEHTNQRTDEYGGSTENRVRLLVKVAKAVREAVGQDFAVGIRISQSKVNDYTYKWSGKEEDAKIIFGHLGQAGLDYIHVTEFEALQPAFDSSDVTLVELAKQYGGLTVIANGQLEDVSRAKDIVEKGADVVALGKGALANHDWIKKIENGEALEAFDAEKVLRPTAKLKDFEL</sequence>
<dbReference type="PANTHER" id="PTHR43656">
    <property type="entry name" value="BINDING OXIDOREDUCTASE, PUTATIVE (AFU_ORTHOLOGUE AFUA_2G08260)-RELATED"/>
    <property type="match status" value="1"/>
</dbReference>
<gene>
    <name evidence="4" type="ORF">CHH64_08370</name>
</gene>
<name>A0A268ABL8_9BACI</name>
<dbReference type="GO" id="GO:0016491">
    <property type="term" value="F:oxidoreductase activity"/>
    <property type="evidence" value="ECO:0007669"/>
    <property type="project" value="UniProtKB-KW"/>
</dbReference>
<dbReference type="EMBL" id="NPBV01000010">
    <property type="protein sequence ID" value="PAD21502.1"/>
    <property type="molecule type" value="Genomic_DNA"/>
</dbReference>
<dbReference type="RefSeq" id="WP_095260876.1">
    <property type="nucleotide sequence ID" value="NZ_NPBV01000010.1"/>
</dbReference>
<evidence type="ECO:0000313" key="5">
    <source>
        <dbReference type="Proteomes" id="UP000216013"/>
    </source>
</evidence>
<dbReference type="SUPFAM" id="SSF51395">
    <property type="entry name" value="FMN-linked oxidoreductases"/>
    <property type="match status" value="1"/>
</dbReference>
<dbReference type="InterPro" id="IPR051799">
    <property type="entry name" value="NADH_flavin_oxidoreductase"/>
</dbReference>
<dbReference type="GO" id="GO:0010181">
    <property type="term" value="F:FMN binding"/>
    <property type="evidence" value="ECO:0007669"/>
    <property type="project" value="InterPro"/>
</dbReference>
<comment type="caution">
    <text evidence="4">The sequence shown here is derived from an EMBL/GenBank/DDBJ whole genome shotgun (WGS) entry which is preliminary data.</text>
</comment>
<keyword evidence="1" id="KW-0285">Flavoprotein</keyword>
<feature type="domain" description="NADH:flavin oxidoreductase/NADH oxidase N-terminal" evidence="3">
    <location>
        <begin position="7"/>
        <end position="343"/>
    </location>
</feature>
<dbReference type="AlphaFoldDB" id="A0A268ABL8"/>